<dbReference type="AlphaFoldDB" id="A0AAN6N0P0"/>
<protein>
    <submittedName>
        <fullName evidence="1">Uncharacterized protein</fullName>
    </submittedName>
</protein>
<keyword evidence="2" id="KW-1185">Reference proteome</keyword>
<dbReference type="EMBL" id="MU853884">
    <property type="protein sequence ID" value="KAK3936431.1"/>
    <property type="molecule type" value="Genomic_DNA"/>
</dbReference>
<accession>A0AAN6N0P0</accession>
<comment type="caution">
    <text evidence="1">The sequence shown here is derived from an EMBL/GenBank/DDBJ whole genome shotgun (WGS) entry which is preliminary data.</text>
</comment>
<organism evidence="1 2">
    <name type="scientific">Diplogelasinospora grovesii</name>
    <dbReference type="NCBI Taxonomy" id="303347"/>
    <lineage>
        <taxon>Eukaryota</taxon>
        <taxon>Fungi</taxon>
        <taxon>Dikarya</taxon>
        <taxon>Ascomycota</taxon>
        <taxon>Pezizomycotina</taxon>
        <taxon>Sordariomycetes</taxon>
        <taxon>Sordariomycetidae</taxon>
        <taxon>Sordariales</taxon>
        <taxon>Diplogelasinosporaceae</taxon>
        <taxon>Diplogelasinospora</taxon>
    </lineage>
</organism>
<evidence type="ECO:0000313" key="2">
    <source>
        <dbReference type="Proteomes" id="UP001303473"/>
    </source>
</evidence>
<gene>
    <name evidence="1" type="ORF">QBC46DRAFT_395166</name>
</gene>
<dbReference type="Proteomes" id="UP001303473">
    <property type="component" value="Unassembled WGS sequence"/>
</dbReference>
<evidence type="ECO:0000313" key="1">
    <source>
        <dbReference type="EMBL" id="KAK3936431.1"/>
    </source>
</evidence>
<proteinExistence type="predicted"/>
<sequence>MVCMALSHRINQTRSDQCSQLLAEKFYIYWGLALRSLGEHVLDHTRRGDTVIAGII</sequence>
<name>A0AAN6N0P0_9PEZI</name>
<reference evidence="2" key="1">
    <citation type="journal article" date="2023" name="Mol. Phylogenet. Evol.">
        <title>Genome-scale phylogeny and comparative genomics of the fungal order Sordariales.</title>
        <authorList>
            <person name="Hensen N."/>
            <person name="Bonometti L."/>
            <person name="Westerberg I."/>
            <person name="Brannstrom I.O."/>
            <person name="Guillou S."/>
            <person name="Cros-Aarteil S."/>
            <person name="Calhoun S."/>
            <person name="Haridas S."/>
            <person name="Kuo A."/>
            <person name="Mondo S."/>
            <person name="Pangilinan J."/>
            <person name="Riley R."/>
            <person name="LaButti K."/>
            <person name="Andreopoulos B."/>
            <person name="Lipzen A."/>
            <person name="Chen C."/>
            <person name="Yan M."/>
            <person name="Daum C."/>
            <person name="Ng V."/>
            <person name="Clum A."/>
            <person name="Steindorff A."/>
            <person name="Ohm R.A."/>
            <person name="Martin F."/>
            <person name="Silar P."/>
            <person name="Natvig D.O."/>
            <person name="Lalanne C."/>
            <person name="Gautier V."/>
            <person name="Ament-Velasquez S.L."/>
            <person name="Kruys A."/>
            <person name="Hutchinson M.I."/>
            <person name="Powell A.J."/>
            <person name="Barry K."/>
            <person name="Miller A.N."/>
            <person name="Grigoriev I.V."/>
            <person name="Debuchy R."/>
            <person name="Gladieux P."/>
            <person name="Hiltunen Thoren M."/>
            <person name="Johannesson H."/>
        </authorList>
    </citation>
    <scope>NUCLEOTIDE SEQUENCE [LARGE SCALE GENOMIC DNA]</scope>
    <source>
        <strain evidence="2">CBS 340.73</strain>
    </source>
</reference>